<dbReference type="CDD" id="cd04051">
    <property type="entry name" value="C2_SRC2_like"/>
    <property type="match status" value="1"/>
</dbReference>
<proteinExistence type="predicted"/>
<dbReference type="GO" id="GO:0006952">
    <property type="term" value="P:defense response"/>
    <property type="evidence" value="ECO:0007669"/>
    <property type="project" value="InterPro"/>
</dbReference>
<dbReference type="PANTHER" id="PTHR32246">
    <property type="entry name" value="INGRESSION PROTEIN FIC1"/>
    <property type="match status" value="1"/>
</dbReference>
<comment type="caution">
    <text evidence="2">The sequence shown here is derived from an EMBL/GenBank/DDBJ whole genome shotgun (WGS) entry which is preliminary data.</text>
</comment>
<organism evidence="2 3">
    <name type="scientific">Lactuca sativa</name>
    <name type="common">Garden lettuce</name>
    <dbReference type="NCBI Taxonomy" id="4236"/>
    <lineage>
        <taxon>Eukaryota</taxon>
        <taxon>Viridiplantae</taxon>
        <taxon>Streptophyta</taxon>
        <taxon>Embryophyta</taxon>
        <taxon>Tracheophyta</taxon>
        <taxon>Spermatophyta</taxon>
        <taxon>Magnoliopsida</taxon>
        <taxon>eudicotyledons</taxon>
        <taxon>Gunneridae</taxon>
        <taxon>Pentapetalae</taxon>
        <taxon>asterids</taxon>
        <taxon>campanulids</taxon>
        <taxon>Asterales</taxon>
        <taxon>Asteraceae</taxon>
        <taxon>Cichorioideae</taxon>
        <taxon>Cichorieae</taxon>
        <taxon>Lactucinae</taxon>
        <taxon>Lactuca</taxon>
    </lineage>
</organism>
<keyword evidence="3" id="KW-1185">Reference proteome</keyword>
<evidence type="ECO:0000313" key="3">
    <source>
        <dbReference type="Proteomes" id="UP000235145"/>
    </source>
</evidence>
<dbReference type="AlphaFoldDB" id="A0A9R1XKQ7"/>
<dbReference type="PROSITE" id="PS50004">
    <property type="entry name" value="C2"/>
    <property type="match status" value="1"/>
</dbReference>
<dbReference type="InterPro" id="IPR035892">
    <property type="entry name" value="C2_domain_sf"/>
</dbReference>
<dbReference type="EMBL" id="NBSK02000003">
    <property type="protein sequence ID" value="KAJ0216414.1"/>
    <property type="molecule type" value="Genomic_DNA"/>
</dbReference>
<evidence type="ECO:0000313" key="2">
    <source>
        <dbReference type="EMBL" id="KAJ0216414.1"/>
    </source>
</evidence>
<dbReference type="Gramene" id="rna-gnl|WGS:NBSK|LSAT_3X136181_mrna">
    <property type="protein sequence ID" value="cds-PLY77221.1"/>
    <property type="gene ID" value="gene-LSAT_3X136181"/>
</dbReference>
<gene>
    <name evidence="2" type="ORF">LSAT_V11C300155100</name>
</gene>
<dbReference type="InterPro" id="IPR044750">
    <property type="entry name" value="C2_SRC2/BAP"/>
</dbReference>
<evidence type="ECO:0000259" key="1">
    <source>
        <dbReference type="PROSITE" id="PS50004"/>
    </source>
</evidence>
<feature type="domain" description="C2" evidence="1">
    <location>
        <begin position="1"/>
        <end position="110"/>
    </location>
</feature>
<dbReference type="Pfam" id="PF00168">
    <property type="entry name" value="C2"/>
    <property type="match status" value="1"/>
</dbReference>
<name>A0A9R1XKQ7_LACSA</name>
<dbReference type="SUPFAM" id="SSF49562">
    <property type="entry name" value="C2 domain (Calcium/lipid-binding domain, CaLB)"/>
    <property type="match status" value="1"/>
</dbReference>
<reference evidence="2 3" key="1">
    <citation type="journal article" date="2017" name="Nat. Commun.">
        <title>Genome assembly with in vitro proximity ligation data and whole-genome triplication in lettuce.</title>
        <authorList>
            <person name="Reyes-Chin-Wo S."/>
            <person name="Wang Z."/>
            <person name="Yang X."/>
            <person name="Kozik A."/>
            <person name="Arikit S."/>
            <person name="Song C."/>
            <person name="Xia L."/>
            <person name="Froenicke L."/>
            <person name="Lavelle D.O."/>
            <person name="Truco M.J."/>
            <person name="Xia R."/>
            <person name="Zhu S."/>
            <person name="Xu C."/>
            <person name="Xu H."/>
            <person name="Xu X."/>
            <person name="Cox K."/>
            <person name="Korf I."/>
            <person name="Meyers B.C."/>
            <person name="Michelmore R.W."/>
        </authorList>
    </citation>
    <scope>NUCLEOTIDE SEQUENCE [LARGE SCALE GENOMIC DNA]</scope>
    <source>
        <strain evidence="3">cv. Salinas</strain>
        <tissue evidence="2">Seedlings</tissue>
    </source>
</reference>
<protein>
    <recommendedName>
        <fullName evidence="1">C2 domain-containing protein</fullName>
    </recommendedName>
</protein>
<dbReference type="OrthoDB" id="884464at2759"/>
<dbReference type="Proteomes" id="UP000235145">
    <property type="component" value="Unassembled WGS sequence"/>
</dbReference>
<accession>A0A9R1XKQ7</accession>
<dbReference type="PANTHER" id="PTHR32246:SF17">
    <property type="entry name" value="BON1-ASSOCIATED PROTEIN 2"/>
    <property type="match status" value="1"/>
</dbReference>
<sequence>MEKPKNNSLVLELTIISAESLSLTKTRPVKKNVFVIIKTDSNNSQTTTMDTENGSYPSWNQKFLTEMSMHAKFFTLEVHCNNFSGDRVVGSARVPVSDFSNGYLPSDYLHFLSYRLRDRYGERNGIINLSVKVKSSSNIANNSISSIPTTYSLKTNGWNYGATMGQNVTHGVAIGVPIRNRY</sequence>
<dbReference type="Gene3D" id="2.60.40.150">
    <property type="entry name" value="C2 domain"/>
    <property type="match status" value="1"/>
</dbReference>
<dbReference type="InterPro" id="IPR000008">
    <property type="entry name" value="C2_dom"/>
</dbReference>
<dbReference type="SMART" id="SM00239">
    <property type="entry name" value="C2"/>
    <property type="match status" value="1"/>
</dbReference>